<feature type="transmembrane region" description="Helical" evidence="2">
    <location>
        <begin position="430"/>
        <end position="451"/>
    </location>
</feature>
<feature type="compositionally biased region" description="Acidic residues" evidence="1">
    <location>
        <begin position="471"/>
        <end position="483"/>
    </location>
</feature>
<dbReference type="OrthoDB" id="18869at2759"/>
<feature type="compositionally biased region" description="Polar residues" evidence="1">
    <location>
        <begin position="138"/>
        <end position="151"/>
    </location>
</feature>
<feature type="compositionally biased region" description="Low complexity" evidence="1">
    <location>
        <begin position="119"/>
        <end position="137"/>
    </location>
</feature>
<feature type="transmembrane region" description="Helical" evidence="2">
    <location>
        <begin position="279"/>
        <end position="301"/>
    </location>
</feature>
<evidence type="ECO:0000259" key="3">
    <source>
        <dbReference type="Pfam" id="PF06724"/>
    </source>
</evidence>
<keyword evidence="2" id="KW-0812">Transmembrane</keyword>
<organism evidence="4 5">
    <name type="scientific">Lichtheimia corymbifera JMRC:FSU:9682</name>
    <dbReference type="NCBI Taxonomy" id="1263082"/>
    <lineage>
        <taxon>Eukaryota</taxon>
        <taxon>Fungi</taxon>
        <taxon>Fungi incertae sedis</taxon>
        <taxon>Mucoromycota</taxon>
        <taxon>Mucoromycotina</taxon>
        <taxon>Mucoromycetes</taxon>
        <taxon>Mucorales</taxon>
        <taxon>Lichtheimiaceae</taxon>
        <taxon>Lichtheimia</taxon>
    </lineage>
</organism>
<evidence type="ECO:0000256" key="2">
    <source>
        <dbReference type="SAM" id="Phobius"/>
    </source>
</evidence>
<evidence type="ECO:0000313" key="5">
    <source>
        <dbReference type="Proteomes" id="UP000027586"/>
    </source>
</evidence>
<feature type="transmembrane region" description="Helical" evidence="2">
    <location>
        <begin position="188"/>
        <end position="210"/>
    </location>
</feature>
<feature type="domain" description="DUF1206" evidence="3">
    <location>
        <begin position="193"/>
        <end position="266"/>
    </location>
</feature>
<feature type="compositionally biased region" description="Polar residues" evidence="1">
    <location>
        <begin position="103"/>
        <end position="118"/>
    </location>
</feature>
<proteinExistence type="predicted"/>
<comment type="caution">
    <text evidence="4">The sequence shown here is derived from an EMBL/GenBank/DDBJ whole genome shotgun (WGS) entry which is preliminary data.</text>
</comment>
<accession>A0A068S261</accession>
<keyword evidence="2" id="KW-0472">Membrane</keyword>
<keyword evidence="2" id="KW-1133">Transmembrane helix</keyword>
<keyword evidence="5" id="KW-1185">Reference proteome</keyword>
<feature type="compositionally biased region" description="Low complexity" evidence="1">
    <location>
        <begin position="546"/>
        <end position="558"/>
    </location>
</feature>
<feature type="domain" description="DUF1206" evidence="3">
    <location>
        <begin position="382"/>
        <end position="452"/>
    </location>
</feature>
<dbReference type="Pfam" id="PF06724">
    <property type="entry name" value="DUF1206"/>
    <property type="match status" value="2"/>
</dbReference>
<dbReference type="Proteomes" id="UP000027586">
    <property type="component" value="Unassembled WGS sequence"/>
</dbReference>
<feature type="transmembrane region" description="Helical" evidence="2">
    <location>
        <begin position="329"/>
        <end position="347"/>
    </location>
</feature>
<dbReference type="AlphaFoldDB" id="A0A068S261"/>
<gene>
    <name evidence="4" type="ORF">LCOR_07509.1</name>
</gene>
<feature type="compositionally biased region" description="Polar residues" evidence="1">
    <location>
        <begin position="521"/>
        <end position="530"/>
    </location>
</feature>
<feature type="region of interest" description="Disordered" evidence="1">
    <location>
        <begin position="471"/>
        <end position="558"/>
    </location>
</feature>
<feature type="transmembrane region" description="Helical" evidence="2">
    <location>
        <begin position="230"/>
        <end position="258"/>
    </location>
</feature>
<sequence>MFRRLSRYISIIFLAHSTSDILDKVVVNRKVSCHVFFLLLLFLPFFHVTPPQHHNPVSSQKSNRDSTASWSPLTAVGARGDEATSQKSSTSANDHNEPHETVTDTPSRDYTTIPMQVSTDDTATTDNNDTTAATATTPTSLSPEPANSDNTSEPDRKDDAKVPNIIRVKSLPFYHGGVRPRHAKIVRFIGRCGFVAKGVVYGIIGVLILTNVSGAWTPNGSQGNESPQGAFLLLGGIPAIGRPILVVMAIGLVTYLVWRFWEAITGQAFDAMLSKRTNFFRYRLSPIVSGGVYCAYLYYLIQMIYQTNEEQQKTASSNEFPASFTDTTVGSAFIGVFGVAFMIAFATQIQNAITGNFIPDLKTSAPDARKWEARIVNLSGRIGFGGRAAMFGTLSGFFWDSLAKRNESGNVNMVAAAIAKLATHDGGKAFMVLLGLGLIIYGLFAIANAYYKYFPTPPPSRINMYQLITDDDNDNSQEQDEPNNEPNHGTSWWRRLWDKRHPKRSQQCNNEKEGGEEENQVEATTTTTIPNGRPHHQDSQDGAIITTTTTTNTSDAIV</sequence>
<feature type="region of interest" description="Disordered" evidence="1">
    <location>
        <begin position="77"/>
        <end position="158"/>
    </location>
</feature>
<dbReference type="EMBL" id="CBTN010000037">
    <property type="protein sequence ID" value="CDH56463.1"/>
    <property type="molecule type" value="Genomic_DNA"/>
</dbReference>
<dbReference type="VEuPathDB" id="FungiDB:LCOR_07509.1"/>
<reference evidence="4" key="1">
    <citation type="submission" date="2013-08" db="EMBL/GenBank/DDBJ databases">
        <title>Gene expansion shapes genome architecture in the human pathogen Lichtheimia corymbifera: an evolutionary genomics analysis in the ancient terrestrial Mucorales (Mucoromycotina).</title>
        <authorList>
            <person name="Schwartze V.U."/>
            <person name="Winter S."/>
            <person name="Shelest E."/>
            <person name="Marcet-Houben M."/>
            <person name="Horn F."/>
            <person name="Wehner S."/>
            <person name="Hoffmann K."/>
            <person name="Riege K."/>
            <person name="Sammeth M."/>
            <person name="Nowrousian M."/>
            <person name="Valiante V."/>
            <person name="Linde J."/>
            <person name="Jacobsen I.D."/>
            <person name="Marz M."/>
            <person name="Brakhage A.A."/>
            <person name="Gabaldon T."/>
            <person name="Bocker S."/>
            <person name="Voigt K."/>
        </authorList>
    </citation>
    <scope>NUCLEOTIDE SEQUENCE [LARGE SCALE GENOMIC DNA]</scope>
    <source>
        <strain evidence="4">FSU 9682</strain>
    </source>
</reference>
<evidence type="ECO:0000313" key="4">
    <source>
        <dbReference type="EMBL" id="CDH56463.1"/>
    </source>
</evidence>
<name>A0A068S261_9FUNG</name>
<dbReference type="InterPro" id="IPR009597">
    <property type="entry name" value="DUF1206"/>
</dbReference>
<evidence type="ECO:0000256" key="1">
    <source>
        <dbReference type="SAM" id="MobiDB-lite"/>
    </source>
</evidence>
<protein>
    <recommendedName>
        <fullName evidence="3">DUF1206 domain-containing protein</fullName>
    </recommendedName>
</protein>